<organism evidence="11 12">
    <name type="scientific">Knipowitschia caucasica</name>
    <name type="common">Caucasian dwarf goby</name>
    <name type="synonym">Pomatoschistus caucasicus</name>
    <dbReference type="NCBI Taxonomy" id="637954"/>
    <lineage>
        <taxon>Eukaryota</taxon>
        <taxon>Metazoa</taxon>
        <taxon>Chordata</taxon>
        <taxon>Craniata</taxon>
        <taxon>Vertebrata</taxon>
        <taxon>Euteleostomi</taxon>
        <taxon>Actinopterygii</taxon>
        <taxon>Neopterygii</taxon>
        <taxon>Teleostei</taxon>
        <taxon>Neoteleostei</taxon>
        <taxon>Acanthomorphata</taxon>
        <taxon>Gobiaria</taxon>
        <taxon>Gobiiformes</taxon>
        <taxon>Gobioidei</taxon>
        <taxon>Gobiidae</taxon>
        <taxon>Gobiinae</taxon>
        <taxon>Knipowitschia</taxon>
    </lineage>
</organism>
<dbReference type="SUPFAM" id="SSF48726">
    <property type="entry name" value="Immunoglobulin"/>
    <property type="match status" value="5"/>
</dbReference>
<dbReference type="PANTHER" id="PTHR12231">
    <property type="entry name" value="CTX-RELATED TYPE I TRANSMEMBRANE PROTEIN"/>
    <property type="match status" value="1"/>
</dbReference>
<dbReference type="InterPro" id="IPR003598">
    <property type="entry name" value="Ig_sub2"/>
</dbReference>
<keyword evidence="4" id="KW-0732">Signal</keyword>
<evidence type="ECO:0000256" key="8">
    <source>
        <dbReference type="ARBA" id="ARBA00023157"/>
    </source>
</evidence>
<evidence type="ECO:0000256" key="7">
    <source>
        <dbReference type="ARBA" id="ARBA00023136"/>
    </source>
</evidence>
<keyword evidence="7" id="KW-0472">Membrane</keyword>
<evidence type="ECO:0000313" key="11">
    <source>
        <dbReference type="EMBL" id="CAL1570589.1"/>
    </source>
</evidence>
<evidence type="ECO:0000256" key="5">
    <source>
        <dbReference type="ARBA" id="ARBA00022737"/>
    </source>
</evidence>
<accession>A0AAV2J5Z9</accession>
<keyword evidence="2" id="KW-0433">Leucine-rich repeat</keyword>
<dbReference type="Proteomes" id="UP001497482">
    <property type="component" value="Chromosome 10"/>
</dbReference>
<comment type="subcellular location">
    <subcellularLocation>
        <location evidence="1">Membrane</location>
        <topology evidence="1">Single-pass membrane protein</topology>
    </subcellularLocation>
</comment>
<sequence>MVEKYESMPQIMQISQRLTDLHFGDKLTLNCTAQGEPTPRIMWRLPSKALVDHWHRMGSRIHVLENGTLIINSVSDKDAGEYLCVARNIIGDDLQLLTVRVSMKPAKIERKLHDKKQVTFGKDLKVDCKASGAPKPEISWGLPDGTVVNNVYQSDGRGAVGRGGRMRRYTLFDNGTLYLNQVSMSEEGDYTCYAENQVGKDEMHVHITVVTSAPHIHAPTLARARVKVRGNVRLDCHAVGEPKPKILWMLPSKDVIAASNDRYLVHVNGSLDIREVKFGDVGDYICMARNPADGNPRPTISWTIPGGHTMARPQVLGRYHLLENGTLTIHDTTAHDKGSYMCRARNDAGEAVLTVPVVIIAYPPRITAGPPASVRAIRGAPLQLPCVAVGIPKAEITWELPDHTLLSTAEQGQHIGKVSPESKPQLDSSYRKFQSWTETQLSLSLLVTSAR</sequence>
<dbReference type="Pfam" id="PF13927">
    <property type="entry name" value="Ig_3"/>
    <property type="match status" value="3"/>
</dbReference>
<dbReference type="InterPro" id="IPR013783">
    <property type="entry name" value="Ig-like_fold"/>
</dbReference>
<evidence type="ECO:0000259" key="10">
    <source>
        <dbReference type="PROSITE" id="PS50835"/>
    </source>
</evidence>
<evidence type="ECO:0000256" key="2">
    <source>
        <dbReference type="ARBA" id="ARBA00022614"/>
    </source>
</evidence>
<dbReference type="PANTHER" id="PTHR12231:SF253">
    <property type="entry name" value="DPR-INTERACTING PROTEIN ETA, ISOFORM B-RELATED"/>
    <property type="match status" value="1"/>
</dbReference>
<evidence type="ECO:0000256" key="4">
    <source>
        <dbReference type="ARBA" id="ARBA00022729"/>
    </source>
</evidence>
<dbReference type="SMART" id="SM00408">
    <property type="entry name" value="IGc2"/>
    <property type="match status" value="4"/>
</dbReference>
<dbReference type="EMBL" id="OZ035832">
    <property type="protein sequence ID" value="CAL1570589.1"/>
    <property type="molecule type" value="Genomic_DNA"/>
</dbReference>
<dbReference type="InterPro" id="IPR003599">
    <property type="entry name" value="Ig_sub"/>
</dbReference>
<feature type="domain" description="Ig-like" evidence="10">
    <location>
        <begin position="9"/>
        <end position="102"/>
    </location>
</feature>
<proteinExistence type="predicted"/>
<dbReference type="AlphaFoldDB" id="A0AAV2J5Z9"/>
<evidence type="ECO:0000256" key="3">
    <source>
        <dbReference type="ARBA" id="ARBA00022692"/>
    </source>
</evidence>
<evidence type="ECO:0000256" key="6">
    <source>
        <dbReference type="ARBA" id="ARBA00022989"/>
    </source>
</evidence>
<keyword evidence="12" id="KW-1185">Reference proteome</keyword>
<evidence type="ECO:0000256" key="1">
    <source>
        <dbReference type="ARBA" id="ARBA00004167"/>
    </source>
</evidence>
<reference evidence="11 12" key="1">
    <citation type="submission" date="2024-04" db="EMBL/GenBank/DDBJ databases">
        <authorList>
            <person name="Waldvogel A.-M."/>
            <person name="Schoenle A."/>
        </authorList>
    </citation>
    <scope>NUCLEOTIDE SEQUENCE [LARGE SCALE GENOMIC DNA]</scope>
</reference>
<dbReference type="Pfam" id="PF07679">
    <property type="entry name" value="I-set"/>
    <property type="match status" value="1"/>
</dbReference>
<name>A0AAV2J5Z9_KNICA</name>
<dbReference type="InterPro" id="IPR013098">
    <property type="entry name" value="Ig_I-set"/>
</dbReference>
<gene>
    <name evidence="11" type="ORF">KC01_LOCUS2855</name>
</gene>
<keyword evidence="5" id="KW-0677">Repeat</keyword>
<dbReference type="SMART" id="SM00409">
    <property type="entry name" value="IG"/>
    <property type="match status" value="4"/>
</dbReference>
<protein>
    <recommendedName>
        <fullName evidence="10">Ig-like domain-containing protein</fullName>
    </recommendedName>
</protein>
<dbReference type="PROSITE" id="PS50835">
    <property type="entry name" value="IG_LIKE"/>
    <property type="match status" value="4"/>
</dbReference>
<dbReference type="FunFam" id="2.60.40.10:FF:000063">
    <property type="entry name" value="neural cell adhesion molecule L1"/>
    <property type="match status" value="1"/>
</dbReference>
<dbReference type="Gene3D" id="2.60.40.10">
    <property type="entry name" value="Immunoglobulins"/>
    <property type="match status" value="5"/>
</dbReference>
<dbReference type="GO" id="GO:0016020">
    <property type="term" value="C:membrane"/>
    <property type="evidence" value="ECO:0007669"/>
    <property type="project" value="UniProtKB-SubCell"/>
</dbReference>
<keyword evidence="3" id="KW-0812">Transmembrane</keyword>
<feature type="domain" description="Ig-like" evidence="10">
    <location>
        <begin position="364"/>
        <end position="398"/>
    </location>
</feature>
<dbReference type="InterPro" id="IPR007110">
    <property type="entry name" value="Ig-like_dom"/>
</dbReference>
<keyword evidence="9" id="KW-0393">Immunoglobulin domain</keyword>
<dbReference type="CDD" id="cd00096">
    <property type="entry name" value="Ig"/>
    <property type="match status" value="2"/>
</dbReference>
<dbReference type="FunFam" id="2.60.40.10:FF:000076">
    <property type="entry name" value="Leucine-rich repeat and Ig domain-containing 4"/>
    <property type="match status" value="1"/>
</dbReference>
<evidence type="ECO:0000313" key="12">
    <source>
        <dbReference type="Proteomes" id="UP001497482"/>
    </source>
</evidence>
<feature type="domain" description="Ig-like" evidence="10">
    <location>
        <begin position="105"/>
        <end position="208"/>
    </location>
</feature>
<keyword evidence="8" id="KW-1015">Disulfide bond</keyword>
<keyword evidence="6" id="KW-1133">Transmembrane helix</keyword>
<feature type="domain" description="Ig-like" evidence="10">
    <location>
        <begin position="251"/>
        <end position="354"/>
    </location>
</feature>
<evidence type="ECO:0000256" key="9">
    <source>
        <dbReference type="ARBA" id="ARBA00023319"/>
    </source>
</evidence>
<dbReference type="InterPro" id="IPR036179">
    <property type="entry name" value="Ig-like_dom_sf"/>
</dbReference>
<dbReference type="InterPro" id="IPR051170">
    <property type="entry name" value="Neural/epithelial_adhesion"/>
</dbReference>